<protein>
    <submittedName>
        <fullName evidence="2">Uncharacterized protein</fullName>
    </submittedName>
</protein>
<keyword evidence="3" id="KW-1185">Reference proteome</keyword>
<comment type="caution">
    <text evidence="2">The sequence shown here is derived from an EMBL/GenBank/DDBJ whole genome shotgun (WGS) entry which is preliminary data.</text>
</comment>
<sequence>MVPSQVAGAASASYRVSAAAAEATVGLVRSPAPTDTAASPAQNSDARRLDERMRDPPRL</sequence>
<dbReference type="Proteomes" id="UP001500443">
    <property type="component" value="Unassembled WGS sequence"/>
</dbReference>
<reference evidence="3" key="1">
    <citation type="journal article" date="2019" name="Int. J. Syst. Evol. Microbiol.">
        <title>The Global Catalogue of Microorganisms (GCM) 10K type strain sequencing project: providing services to taxonomists for standard genome sequencing and annotation.</title>
        <authorList>
            <consortium name="The Broad Institute Genomics Platform"/>
            <consortium name="The Broad Institute Genome Sequencing Center for Infectious Disease"/>
            <person name="Wu L."/>
            <person name="Ma J."/>
        </authorList>
    </citation>
    <scope>NUCLEOTIDE SEQUENCE [LARGE SCALE GENOMIC DNA]</scope>
    <source>
        <strain evidence="3">JCM 15481</strain>
    </source>
</reference>
<feature type="region of interest" description="Disordered" evidence="1">
    <location>
        <begin position="29"/>
        <end position="59"/>
    </location>
</feature>
<evidence type="ECO:0000256" key="1">
    <source>
        <dbReference type="SAM" id="MobiDB-lite"/>
    </source>
</evidence>
<proteinExistence type="predicted"/>
<name>A0ABP5KL17_9ACTN</name>
<gene>
    <name evidence="2" type="ORF">GCM10009802_41090</name>
</gene>
<organism evidence="2 3">
    <name type="scientific">Streptomyces synnematoformans</name>
    <dbReference type="NCBI Taxonomy" id="415721"/>
    <lineage>
        <taxon>Bacteria</taxon>
        <taxon>Bacillati</taxon>
        <taxon>Actinomycetota</taxon>
        <taxon>Actinomycetes</taxon>
        <taxon>Kitasatosporales</taxon>
        <taxon>Streptomycetaceae</taxon>
        <taxon>Streptomyces</taxon>
    </lineage>
</organism>
<accession>A0ABP5KL17</accession>
<dbReference type="EMBL" id="BAAAPF010000147">
    <property type="protein sequence ID" value="GAA2132710.1"/>
    <property type="molecule type" value="Genomic_DNA"/>
</dbReference>
<feature type="compositionally biased region" description="Low complexity" evidence="1">
    <location>
        <begin position="29"/>
        <end position="41"/>
    </location>
</feature>
<feature type="compositionally biased region" description="Basic and acidic residues" evidence="1">
    <location>
        <begin position="45"/>
        <end position="59"/>
    </location>
</feature>
<evidence type="ECO:0000313" key="3">
    <source>
        <dbReference type="Proteomes" id="UP001500443"/>
    </source>
</evidence>
<evidence type="ECO:0000313" key="2">
    <source>
        <dbReference type="EMBL" id="GAA2132710.1"/>
    </source>
</evidence>